<dbReference type="Proteomes" id="UP000054845">
    <property type="component" value="Unassembled WGS sequence"/>
</dbReference>
<name>A0A0P1BT45_9BASI</name>
<evidence type="ECO:0000256" key="1">
    <source>
        <dbReference type="SAM" id="MobiDB-lite"/>
    </source>
</evidence>
<organism evidence="2 3">
    <name type="scientific">Ceraceosorus bombacis</name>
    <dbReference type="NCBI Taxonomy" id="401625"/>
    <lineage>
        <taxon>Eukaryota</taxon>
        <taxon>Fungi</taxon>
        <taxon>Dikarya</taxon>
        <taxon>Basidiomycota</taxon>
        <taxon>Ustilaginomycotina</taxon>
        <taxon>Exobasidiomycetes</taxon>
        <taxon>Ceraceosorales</taxon>
        <taxon>Ceraceosoraceae</taxon>
        <taxon>Ceraceosorus</taxon>
    </lineage>
</organism>
<feature type="compositionally biased region" description="Polar residues" evidence="1">
    <location>
        <begin position="321"/>
        <end position="338"/>
    </location>
</feature>
<sequence length="596" mass="65490">MSKQAIKPKAGPDVYQLKRNLALELGASTTEQHVLLQVTQHQVDGCTSAVMRPTLAEHKAGQPPTARWASITGASMVEHEDHKGPLTYYKKKRWAKDATEGKVIFDAIQELCKDSRQGRATRDGENDKDVRPLAEIKAEKERKEKAAQEKKVAQPAEGANTRCFSLGFWYDQACSWHGPIKDLLQTKQEKTTSFMIWWQKYMTSHVEPLCSAHLPKQWDEGLKKRNTAMEWIKEHWPSAGVLCPNFFSMVTVFDGYTPGSHKDDQHAEPSCLLNFGAAAWLVLPDFKVQVLLQPLDVCFLNTQQLAHASYKPVWADAASGKTQLGSPSRLQTGATDVGSSAGPGAAADKTAQASMLGGEISLAQGKPRRSAATKGEAKRQGQDLTDAATPTGSIGLCKRGSTEGKRKTKKGVKQTGVTSPTAKASLKAHGRRWGFERLPIPTLTQLKIMERNTVEAKRHHKKRRLEQALLARPVEDLVSVTLNLSIWAVAFETEVVEYCRDHLHADTFVRSWIQILVSIARHAWEDKKGHPKLSVDGAVQTIVGAWAGLVEQTAMVPAKAGVLIPAETVKRQLVDSFGLVRVDQAGGAAHIKALLV</sequence>
<dbReference type="Gene3D" id="3.60.130.30">
    <property type="match status" value="1"/>
</dbReference>
<proteinExistence type="predicted"/>
<feature type="region of interest" description="Disordered" evidence="1">
    <location>
        <begin position="321"/>
        <end position="421"/>
    </location>
</feature>
<protein>
    <submittedName>
        <fullName evidence="2">Uncharacterized protein</fullName>
    </submittedName>
</protein>
<dbReference type="AlphaFoldDB" id="A0A0P1BT45"/>
<dbReference type="EMBL" id="CCYA01000290">
    <property type="protein sequence ID" value="CEH19224.1"/>
    <property type="molecule type" value="Genomic_DNA"/>
</dbReference>
<reference evidence="3" key="1">
    <citation type="submission" date="2014-09" db="EMBL/GenBank/DDBJ databases">
        <authorList>
            <person name="Sharma Rahul"/>
            <person name="Thines Marco"/>
        </authorList>
    </citation>
    <scope>NUCLEOTIDE SEQUENCE [LARGE SCALE GENOMIC DNA]</scope>
</reference>
<evidence type="ECO:0000313" key="2">
    <source>
        <dbReference type="EMBL" id="CEH19224.1"/>
    </source>
</evidence>
<accession>A0A0P1BT45</accession>
<keyword evidence="3" id="KW-1185">Reference proteome</keyword>
<evidence type="ECO:0000313" key="3">
    <source>
        <dbReference type="Proteomes" id="UP000054845"/>
    </source>
</evidence>